<dbReference type="SUPFAM" id="SSF48264">
    <property type="entry name" value="Cytochrome P450"/>
    <property type="match status" value="1"/>
</dbReference>
<comment type="caution">
    <text evidence="1">The sequence shown here is derived from an EMBL/GenBank/DDBJ whole genome shotgun (WGS) entry which is preliminary data.</text>
</comment>
<evidence type="ECO:0000313" key="1">
    <source>
        <dbReference type="EMBL" id="KAK9013283.1"/>
    </source>
</evidence>
<name>A0ABR2RKG1_9ROSI</name>
<sequence length="144" mass="16163">MIAAVDNPSNALEWTLAEMLNKPKTLQKAIDELDNVVGKDRLHPISSFLPPHVSVTDTTMDDYFIPKGSRVVLSREGLGRNLKVWDDPCKFKPERHLEGCKEGEEVVLTEPELQFISFSRGRRGCSRVVLGSSMTTMLFARFLG</sequence>
<dbReference type="InterPro" id="IPR036396">
    <property type="entry name" value="Cyt_P450_sf"/>
</dbReference>
<dbReference type="Pfam" id="PF00067">
    <property type="entry name" value="p450"/>
    <property type="match status" value="1"/>
</dbReference>
<dbReference type="EMBL" id="JBBPBN010000022">
    <property type="protein sequence ID" value="KAK9013283.1"/>
    <property type="molecule type" value="Genomic_DNA"/>
</dbReference>
<dbReference type="Gene3D" id="1.10.630.10">
    <property type="entry name" value="Cytochrome P450"/>
    <property type="match status" value="1"/>
</dbReference>
<dbReference type="InterPro" id="IPR001128">
    <property type="entry name" value="Cyt_P450"/>
</dbReference>
<keyword evidence="2" id="KW-1185">Reference proteome</keyword>
<accession>A0ABR2RKG1</accession>
<organism evidence="1 2">
    <name type="scientific">Hibiscus sabdariffa</name>
    <name type="common">roselle</name>
    <dbReference type="NCBI Taxonomy" id="183260"/>
    <lineage>
        <taxon>Eukaryota</taxon>
        <taxon>Viridiplantae</taxon>
        <taxon>Streptophyta</taxon>
        <taxon>Embryophyta</taxon>
        <taxon>Tracheophyta</taxon>
        <taxon>Spermatophyta</taxon>
        <taxon>Magnoliopsida</taxon>
        <taxon>eudicotyledons</taxon>
        <taxon>Gunneridae</taxon>
        <taxon>Pentapetalae</taxon>
        <taxon>rosids</taxon>
        <taxon>malvids</taxon>
        <taxon>Malvales</taxon>
        <taxon>Malvaceae</taxon>
        <taxon>Malvoideae</taxon>
        <taxon>Hibiscus</taxon>
    </lineage>
</organism>
<gene>
    <name evidence="1" type="ORF">V6N11_041297</name>
</gene>
<dbReference type="PANTHER" id="PTHR47949:SF4">
    <property type="entry name" value="TYROSINE N-MONOOXYGENASE"/>
    <property type="match status" value="1"/>
</dbReference>
<dbReference type="Proteomes" id="UP001396334">
    <property type="component" value="Unassembled WGS sequence"/>
</dbReference>
<evidence type="ECO:0008006" key="3">
    <source>
        <dbReference type="Google" id="ProtNLM"/>
    </source>
</evidence>
<proteinExistence type="predicted"/>
<dbReference type="PANTHER" id="PTHR47949">
    <property type="entry name" value="CYTOCHROME P450 703A2-RELATED-RELATED"/>
    <property type="match status" value="1"/>
</dbReference>
<reference evidence="1 2" key="1">
    <citation type="journal article" date="2024" name="G3 (Bethesda)">
        <title>Genome assembly of Hibiscus sabdariffa L. provides insights into metabolisms of medicinal natural products.</title>
        <authorList>
            <person name="Kim T."/>
        </authorList>
    </citation>
    <scope>NUCLEOTIDE SEQUENCE [LARGE SCALE GENOMIC DNA]</scope>
    <source>
        <strain evidence="1">TK-2024</strain>
        <tissue evidence="1">Old leaves</tissue>
    </source>
</reference>
<protein>
    <recommendedName>
        <fullName evidence="3">Cytochrome P450</fullName>
    </recommendedName>
</protein>
<evidence type="ECO:0000313" key="2">
    <source>
        <dbReference type="Proteomes" id="UP001396334"/>
    </source>
</evidence>
<dbReference type="InterPro" id="IPR051382">
    <property type="entry name" value="CYP450_AA/FA_Hydroxylases"/>
</dbReference>